<dbReference type="GO" id="GO:0003677">
    <property type="term" value="F:DNA binding"/>
    <property type="evidence" value="ECO:0007669"/>
    <property type="project" value="InterPro"/>
</dbReference>
<gene>
    <name evidence="1" type="ORF">IR213_07005</name>
</gene>
<dbReference type="InterPro" id="IPR010982">
    <property type="entry name" value="Lambda_DNA-bd_dom_sf"/>
</dbReference>
<dbReference type="RefSeq" id="WP_194311594.1">
    <property type="nucleotide sequence ID" value="NZ_JADHEC010000011.1"/>
</dbReference>
<reference evidence="1" key="1">
    <citation type="submission" date="2020-11" db="EMBL/GenBank/DDBJ databases">
        <title>Genome of Flavobacterium soyangense.</title>
        <authorList>
            <person name="Liu Q."/>
            <person name="Xin Y.-H."/>
        </authorList>
    </citation>
    <scope>NUCLEOTIDE SEQUENCE</scope>
    <source>
        <strain evidence="1">CGMCC 1.13493</strain>
    </source>
</reference>
<dbReference type="Gene3D" id="1.10.260.40">
    <property type="entry name" value="lambda repressor-like DNA-binding domains"/>
    <property type="match status" value="1"/>
</dbReference>
<protein>
    <submittedName>
        <fullName evidence="1">XRE family transcriptional regulator</fullName>
    </submittedName>
</protein>
<dbReference type="AlphaFoldDB" id="A0A930U7T3"/>
<dbReference type="Proteomes" id="UP000646211">
    <property type="component" value="Unassembled WGS sequence"/>
</dbReference>
<comment type="caution">
    <text evidence="1">The sequence shown here is derived from an EMBL/GenBank/DDBJ whole genome shotgun (WGS) entry which is preliminary data.</text>
</comment>
<organism evidence="1 2">
    <name type="scientific">Flavobacterium soyangense</name>
    <dbReference type="NCBI Taxonomy" id="2023265"/>
    <lineage>
        <taxon>Bacteria</taxon>
        <taxon>Pseudomonadati</taxon>
        <taxon>Bacteroidota</taxon>
        <taxon>Flavobacteriia</taxon>
        <taxon>Flavobacteriales</taxon>
        <taxon>Flavobacteriaceae</taxon>
        <taxon>Flavobacterium</taxon>
    </lineage>
</organism>
<proteinExistence type="predicted"/>
<dbReference type="SUPFAM" id="SSF47413">
    <property type="entry name" value="lambda repressor-like DNA-binding domains"/>
    <property type="match status" value="1"/>
</dbReference>
<accession>A0A930U7T3</accession>
<name>A0A930U7T3_9FLAO</name>
<evidence type="ECO:0000313" key="2">
    <source>
        <dbReference type="Proteomes" id="UP000646211"/>
    </source>
</evidence>
<dbReference type="EMBL" id="JADHEC010000011">
    <property type="protein sequence ID" value="MBF2708336.1"/>
    <property type="molecule type" value="Genomic_DNA"/>
</dbReference>
<keyword evidence="2" id="KW-1185">Reference proteome</keyword>
<evidence type="ECO:0000313" key="1">
    <source>
        <dbReference type="EMBL" id="MBF2708336.1"/>
    </source>
</evidence>
<sequence>MQSELDEIQLEITKRIYILFLEKFNGNKLAFAKAANCDEKTIRRLFDNKQGMTINLLFKLAFALKIKPSILLENLNLNDQD</sequence>